<dbReference type="KEGG" id="glo:Glov_3103"/>
<keyword evidence="2" id="KW-0732">Signal</keyword>
<gene>
    <name evidence="3" type="ordered locus">Glov_3103</name>
</gene>
<protein>
    <submittedName>
        <fullName evidence="3">Uncharacterized protein</fullName>
    </submittedName>
</protein>
<dbReference type="Proteomes" id="UP000002420">
    <property type="component" value="Chromosome"/>
</dbReference>
<evidence type="ECO:0000256" key="2">
    <source>
        <dbReference type="SAM" id="SignalP"/>
    </source>
</evidence>
<accession>B3E996</accession>
<sequence length="146" mass="16437">MKKMVICLLVLNALLWHAPVRAAELDPKKQAELLEKIQKLEQQIAELTALKLKKQTLPVKRDQCMKVVGVESYCTCVVEKLPAAVDYRQFVQVLLTPSKELGYDAMSAEQKKDIDLALVAWAKCVDYKGPKGAGFIDSLMNRETLF</sequence>
<evidence type="ECO:0000313" key="4">
    <source>
        <dbReference type="Proteomes" id="UP000002420"/>
    </source>
</evidence>
<dbReference type="STRING" id="398767.Glov_3103"/>
<keyword evidence="4" id="KW-1185">Reference proteome</keyword>
<evidence type="ECO:0000313" key="3">
    <source>
        <dbReference type="EMBL" id="ACD96809.1"/>
    </source>
</evidence>
<reference evidence="3 4" key="1">
    <citation type="submission" date="2008-05" db="EMBL/GenBank/DDBJ databases">
        <title>Complete sequence of chromosome of Geobacter lovleyi SZ.</title>
        <authorList>
            <consortium name="US DOE Joint Genome Institute"/>
            <person name="Lucas S."/>
            <person name="Copeland A."/>
            <person name="Lapidus A."/>
            <person name="Glavina del Rio T."/>
            <person name="Dalin E."/>
            <person name="Tice H."/>
            <person name="Bruce D."/>
            <person name="Goodwin L."/>
            <person name="Pitluck S."/>
            <person name="Chertkov O."/>
            <person name="Meincke L."/>
            <person name="Brettin T."/>
            <person name="Detter J.C."/>
            <person name="Han C."/>
            <person name="Tapia R."/>
            <person name="Kuske C.R."/>
            <person name="Schmutz J."/>
            <person name="Larimer F."/>
            <person name="Land M."/>
            <person name="Hauser L."/>
            <person name="Kyrpides N."/>
            <person name="Mikhailova N."/>
            <person name="Sung Y."/>
            <person name="Fletcher K.E."/>
            <person name="Ritalahti K.M."/>
            <person name="Loeffler F.E."/>
            <person name="Richardson P."/>
        </authorList>
    </citation>
    <scope>NUCLEOTIDE SEQUENCE [LARGE SCALE GENOMIC DNA]</scope>
    <source>
        <strain evidence="4">ATCC BAA-1151 / DSM 17278 / SZ</strain>
    </source>
</reference>
<dbReference type="OrthoDB" id="9829126at2"/>
<dbReference type="HOGENOM" id="CLU_1774751_0_0_7"/>
<dbReference type="AlphaFoldDB" id="B3E996"/>
<dbReference type="RefSeq" id="WP_012471134.1">
    <property type="nucleotide sequence ID" value="NC_010814.1"/>
</dbReference>
<feature type="signal peptide" evidence="2">
    <location>
        <begin position="1"/>
        <end position="22"/>
    </location>
</feature>
<feature type="chain" id="PRO_5002787728" evidence="2">
    <location>
        <begin position="23"/>
        <end position="146"/>
    </location>
</feature>
<evidence type="ECO:0000256" key="1">
    <source>
        <dbReference type="SAM" id="Coils"/>
    </source>
</evidence>
<feature type="coiled-coil region" evidence="1">
    <location>
        <begin position="30"/>
        <end position="57"/>
    </location>
</feature>
<keyword evidence="1" id="KW-0175">Coiled coil</keyword>
<name>B3E996_TRIL1</name>
<proteinExistence type="predicted"/>
<dbReference type="EMBL" id="CP001089">
    <property type="protein sequence ID" value="ACD96809.1"/>
    <property type="molecule type" value="Genomic_DNA"/>
</dbReference>
<organism evidence="3 4">
    <name type="scientific">Trichlorobacter lovleyi (strain ATCC BAA-1151 / DSM 17278 / SZ)</name>
    <name type="common">Geobacter lovleyi</name>
    <dbReference type="NCBI Taxonomy" id="398767"/>
    <lineage>
        <taxon>Bacteria</taxon>
        <taxon>Pseudomonadati</taxon>
        <taxon>Thermodesulfobacteriota</taxon>
        <taxon>Desulfuromonadia</taxon>
        <taxon>Geobacterales</taxon>
        <taxon>Geobacteraceae</taxon>
        <taxon>Trichlorobacter</taxon>
    </lineage>
</organism>